<dbReference type="AlphaFoldDB" id="A0A5B7J5W0"/>
<proteinExistence type="predicted"/>
<dbReference type="Proteomes" id="UP000324222">
    <property type="component" value="Unassembled WGS sequence"/>
</dbReference>
<keyword evidence="2" id="KW-1185">Reference proteome</keyword>
<dbReference type="EMBL" id="VSRR010075764">
    <property type="protein sequence ID" value="MPC87834.1"/>
    <property type="molecule type" value="Genomic_DNA"/>
</dbReference>
<dbReference type="OrthoDB" id="6373033at2759"/>
<dbReference type="GO" id="GO:0003964">
    <property type="term" value="F:RNA-directed DNA polymerase activity"/>
    <property type="evidence" value="ECO:0007669"/>
    <property type="project" value="UniProtKB-KW"/>
</dbReference>
<name>A0A5B7J5W0_PORTR</name>
<keyword evidence="1" id="KW-0695">RNA-directed DNA polymerase</keyword>
<accession>A0A5B7J5W0</accession>
<gene>
    <name evidence="1" type="primary">pol_12</name>
    <name evidence="1" type="ORF">E2C01_082713</name>
</gene>
<sequence length="301" mass="33689">MYACLTKFNLQSPASLYSSLVTLTHDFFTCYVSRPHIKRFCGSTTWTIDDRIFLAERTAVEEGRRFQLDPTPDNLCRYQSSRDTLVALQGSVRTESWHKFTDHINQGTSVGTMWWLINRVVQRKPASALHHSPGEFAQELFDAWAIQSTVDSLPVHIQEALSAQAGRRTLRLMAALLEVDNEDGVPITPEELRRALARGKATSPGDDGITYSVLRLLLKVPGNPLLQLYNLCLSEGYVPPAWTSSTIFPIPKPGTDKFRPVSLTSCVCKVMECILLIRLEAELSPCLLGFMTRQGYAPLPC</sequence>
<keyword evidence="1" id="KW-0548">Nucleotidyltransferase</keyword>
<keyword evidence="1" id="KW-0808">Transferase</keyword>
<reference evidence="1 2" key="1">
    <citation type="submission" date="2019-05" db="EMBL/GenBank/DDBJ databases">
        <title>Another draft genome of Portunus trituberculatus and its Hox gene families provides insights of decapod evolution.</title>
        <authorList>
            <person name="Jeong J.-H."/>
            <person name="Song I."/>
            <person name="Kim S."/>
            <person name="Choi T."/>
            <person name="Kim D."/>
            <person name="Ryu S."/>
            <person name="Kim W."/>
        </authorList>
    </citation>
    <scope>NUCLEOTIDE SEQUENCE [LARGE SCALE GENOMIC DNA]</scope>
    <source>
        <tissue evidence="1">Muscle</tissue>
    </source>
</reference>
<dbReference type="PANTHER" id="PTHR19446">
    <property type="entry name" value="REVERSE TRANSCRIPTASES"/>
    <property type="match status" value="1"/>
</dbReference>
<organism evidence="1 2">
    <name type="scientific">Portunus trituberculatus</name>
    <name type="common">Swimming crab</name>
    <name type="synonym">Neptunus trituberculatus</name>
    <dbReference type="NCBI Taxonomy" id="210409"/>
    <lineage>
        <taxon>Eukaryota</taxon>
        <taxon>Metazoa</taxon>
        <taxon>Ecdysozoa</taxon>
        <taxon>Arthropoda</taxon>
        <taxon>Crustacea</taxon>
        <taxon>Multicrustacea</taxon>
        <taxon>Malacostraca</taxon>
        <taxon>Eumalacostraca</taxon>
        <taxon>Eucarida</taxon>
        <taxon>Decapoda</taxon>
        <taxon>Pleocyemata</taxon>
        <taxon>Brachyura</taxon>
        <taxon>Eubrachyura</taxon>
        <taxon>Portunoidea</taxon>
        <taxon>Portunidae</taxon>
        <taxon>Portuninae</taxon>
        <taxon>Portunus</taxon>
    </lineage>
</organism>
<evidence type="ECO:0000313" key="2">
    <source>
        <dbReference type="Proteomes" id="UP000324222"/>
    </source>
</evidence>
<evidence type="ECO:0000313" key="1">
    <source>
        <dbReference type="EMBL" id="MPC87834.1"/>
    </source>
</evidence>
<protein>
    <submittedName>
        <fullName evidence="1">RNA-directed DNA polymerase from mobile element jockey</fullName>
    </submittedName>
</protein>
<comment type="caution">
    <text evidence="1">The sequence shown here is derived from an EMBL/GenBank/DDBJ whole genome shotgun (WGS) entry which is preliminary data.</text>
</comment>